<protein>
    <submittedName>
        <fullName evidence="1">ArpU family transcriptional regulator</fullName>
    </submittedName>
</protein>
<name>A0AAE4I4V7_9ENTE</name>
<organism evidence="1 2">
    <name type="scientific">Enterococcus pseudoavium</name>
    <dbReference type="NCBI Taxonomy" id="44007"/>
    <lineage>
        <taxon>Bacteria</taxon>
        <taxon>Bacillati</taxon>
        <taxon>Bacillota</taxon>
        <taxon>Bacilli</taxon>
        <taxon>Lactobacillales</taxon>
        <taxon>Enterococcaceae</taxon>
        <taxon>Enterococcus</taxon>
    </lineage>
</organism>
<dbReference type="Proteomes" id="UP001180842">
    <property type="component" value="Unassembled WGS sequence"/>
</dbReference>
<dbReference type="EMBL" id="JARQAI010000018">
    <property type="protein sequence ID" value="MDT2737651.1"/>
    <property type="molecule type" value="Genomic_DNA"/>
</dbReference>
<dbReference type="AlphaFoldDB" id="A0AAE4I4V7"/>
<dbReference type="RefSeq" id="WP_311797279.1">
    <property type="nucleotide sequence ID" value="NZ_JARQAI010000018.1"/>
</dbReference>
<evidence type="ECO:0000313" key="1">
    <source>
        <dbReference type="EMBL" id="MDT2737651.1"/>
    </source>
</evidence>
<sequence>MALFDVSKYEVPAKENVDMERTKYNVGVFLGEYLASRSRVGQPREPKITSSFSLVPPSHSSLNHPEAEQMLIQNETAQEEFIYLHKLFIQGFSAIQHPFKPDITKRRKQIFYDRYVHGYSVNFTAERCHVSEELIKQESSVILIQFASALELVEFK</sequence>
<proteinExistence type="predicted"/>
<evidence type="ECO:0000313" key="2">
    <source>
        <dbReference type="Proteomes" id="UP001180842"/>
    </source>
</evidence>
<reference evidence="1" key="1">
    <citation type="submission" date="2023-03" db="EMBL/GenBank/DDBJ databases">
        <authorList>
            <person name="Shen W."/>
            <person name="Cai J."/>
        </authorList>
    </citation>
    <scope>NUCLEOTIDE SEQUENCE</scope>
    <source>
        <strain evidence="1">P69-2</strain>
    </source>
</reference>
<comment type="caution">
    <text evidence="1">The sequence shown here is derived from an EMBL/GenBank/DDBJ whole genome shotgun (WGS) entry which is preliminary data.</text>
</comment>
<accession>A0AAE4I4V7</accession>
<gene>
    <name evidence="1" type="ORF">P7H00_11070</name>
</gene>